<reference evidence="3 4" key="1">
    <citation type="submission" date="2024-09" db="EMBL/GenBank/DDBJ databases">
        <authorList>
            <person name="Sun Q."/>
            <person name="Mori K."/>
        </authorList>
    </citation>
    <scope>NUCLEOTIDE SEQUENCE [LARGE SCALE GENOMIC DNA]</scope>
    <source>
        <strain evidence="3 4">TBRC 1851</strain>
    </source>
</reference>
<dbReference type="EMBL" id="JBHMQT010000055">
    <property type="protein sequence ID" value="MFC0865367.1"/>
    <property type="molecule type" value="Genomic_DNA"/>
</dbReference>
<keyword evidence="1" id="KW-0812">Transmembrane</keyword>
<dbReference type="PANTHER" id="PTHR36435:SF1">
    <property type="entry name" value="CAAX AMINO TERMINAL PROTEASE FAMILY PROTEIN"/>
    <property type="match status" value="1"/>
</dbReference>
<feature type="transmembrane region" description="Helical" evidence="1">
    <location>
        <begin position="32"/>
        <end position="56"/>
    </location>
</feature>
<organism evidence="3 4">
    <name type="scientific">Sphaerimonospora cavernae</name>
    <dbReference type="NCBI Taxonomy" id="1740611"/>
    <lineage>
        <taxon>Bacteria</taxon>
        <taxon>Bacillati</taxon>
        <taxon>Actinomycetota</taxon>
        <taxon>Actinomycetes</taxon>
        <taxon>Streptosporangiales</taxon>
        <taxon>Streptosporangiaceae</taxon>
        <taxon>Sphaerimonospora</taxon>
    </lineage>
</organism>
<feature type="transmembrane region" description="Helical" evidence="1">
    <location>
        <begin position="158"/>
        <end position="179"/>
    </location>
</feature>
<keyword evidence="1" id="KW-0472">Membrane</keyword>
<feature type="transmembrane region" description="Helical" evidence="1">
    <location>
        <begin position="68"/>
        <end position="86"/>
    </location>
</feature>
<name>A0ABV6UB05_9ACTN</name>
<dbReference type="Pfam" id="PF02517">
    <property type="entry name" value="Rce1-like"/>
    <property type="match status" value="1"/>
</dbReference>
<keyword evidence="1" id="KW-1133">Transmembrane helix</keyword>
<sequence length="262" mass="27753">MKVNPAVRHDRHHAVAGALPWTAPNWVERRPLAATLAIIVGVFGLVGASAGVLTWLTPGMGETARREIATLVLAAATLVLLSRWSAWRAVGITRLPRPRHLTLMALPVALAAWPLGFGIEGGALALAAALVAELPNSFAEEALMRGVVVRAFAHRKRWLAALVSGIGFGAVHLVVLVWGASLSDVVPLIVVSGLFGIGYACIRMVTHSLWAPIALHMLFNVSQNVGRGLETLGEGPSTLILLVGAVAFPIYGLVLLRRAPRN</sequence>
<evidence type="ECO:0000313" key="4">
    <source>
        <dbReference type="Proteomes" id="UP001589870"/>
    </source>
</evidence>
<protein>
    <submittedName>
        <fullName evidence="3">Lysostaphin resistance A-like protein</fullName>
    </submittedName>
</protein>
<accession>A0ABV6UB05</accession>
<dbReference type="PANTHER" id="PTHR36435">
    <property type="entry name" value="SLR1288 PROTEIN"/>
    <property type="match status" value="1"/>
</dbReference>
<evidence type="ECO:0000259" key="2">
    <source>
        <dbReference type="Pfam" id="PF02517"/>
    </source>
</evidence>
<feature type="transmembrane region" description="Helical" evidence="1">
    <location>
        <begin position="185"/>
        <end position="202"/>
    </location>
</feature>
<evidence type="ECO:0000313" key="3">
    <source>
        <dbReference type="EMBL" id="MFC0865367.1"/>
    </source>
</evidence>
<dbReference type="Proteomes" id="UP001589870">
    <property type="component" value="Unassembled WGS sequence"/>
</dbReference>
<dbReference type="InterPro" id="IPR003675">
    <property type="entry name" value="Rce1/LyrA-like_dom"/>
</dbReference>
<feature type="transmembrane region" description="Helical" evidence="1">
    <location>
        <begin position="106"/>
        <end position="131"/>
    </location>
</feature>
<gene>
    <name evidence="3" type="ORF">ACFHYQ_24035</name>
</gene>
<evidence type="ECO:0000256" key="1">
    <source>
        <dbReference type="SAM" id="Phobius"/>
    </source>
</evidence>
<proteinExistence type="predicted"/>
<feature type="domain" description="CAAX prenyl protease 2/Lysostaphin resistance protein A-like" evidence="2">
    <location>
        <begin position="126"/>
        <end position="221"/>
    </location>
</feature>
<feature type="transmembrane region" description="Helical" evidence="1">
    <location>
        <begin position="238"/>
        <end position="256"/>
    </location>
</feature>
<comment type="caution">
    <text evidence="3">The sequence shown here is derived from an EMBL/GenBank/DDBJ whole genome shotgun (WGS) entry which is preliminary data.</text>
</comment>
<dbReference type="InterPro" id="IPR052710">
    <property type="entry name" value="CAAX_protease"/>
</dbReference>
<dbReference type="RefSeq" id="WP_394303397.1">
    <property type="nucleotide sequence ID" value="NZ_JBHMQT010000055.1"/>
</dbReference>
<keyword evidence="4" id="KW-1185">Reference proteome</keyword>